<proteinExistence type="predicted"/>
<dbReference type="EMBL" id="GAIX01009375">
    <property type="protein sequence ID" value="JAA83185.1"/>
    <property type="molecule type" value="Transcribed_RNA"/>
</dbReference>
<sequence length="75" mass="8825">MTGDIQNVNENRNNTSQALEVHYVLSLRLICETKIVFWVNHSQFLLKELSDRRQTNRPTARQTAKYATNDKMLFI</sequence>
<reference evidence="1" key="2">
    <citation type="submission" date="2013-05" db="EMBL/GenBank/DDBJ databases">
        <authorList>
            <person name="Carter J.-M."/>
            <person name="Baker S.C."/>
            <person name="Pink R."/>
            <person name="Carter D.R.F."/>
            <person name="Collins A."/>
            <person name="Tomlin J."/>
            <person name="Gibbs M."/>
            <person name="Breuker C.J."/>
        </authorList>
    </citation>
    <scope>NUCLEOTIDE SEQUENCE</scope>
    <source>
        <tissue evidence="1">Ovary</tissue>
    </source>
</reference>
<dbReference type="AlphaFoldDB" id="S4P8Q0"/>
<organism evidence="1">
    <name type="scientific">Pararge aegeria</name>
    <name type="common">speckled wood butterfly</name>
    <dbReference type="NCBI Taxonomy" id="116150"/>
    <lineage>
        <taxon>Eukaryota</taxon>
        <taxon>Metazoa</taxon>
        <taxon>Ecdysozoa</taxon>
        <taxon>Arthropoda</taxon>
        <taxon>Hexapoda</taxon>
        <taxon>Insecta</taxon>
        <taxon>Pterygota</taxon>
        <taxon>Neoptera</taxon>
        <taxon>Endopterygota</taxon>
        <taxon>Lepidoptera</taxon>
        <taxon>Glossata</taxon>
        <taxon>Ditrysia</taxon>
        <taxon>Papilionoidea</taxon>
        <taxon>Nymphalidae</taxon>
        <taxon>Satyrinae</taxon>
        <taxon>Satyrini</taxon>
        <taxon>Parargina</taxon>
        <taxon>Pararge</taxon>
    </lineage>
</organism>
<evidence type="ECO:0000313" key="1">
    <source>
        <dbReference type="EMBL" id="JAA83185.1"/>
    </source>
</evidence>
<reference evidence="1" key="1">
    <citation type="journal article" date="2013" name="BMC Genomics">
        <title>Unscrambling butterfly oogenesis.</title>
        <authorList>
            <person name="Carter J.M."/>
            <person name="Baker S.C."/>
            <person name="Pink R."/>
            <person name="Carter D.R."/>
            <person name="Collins A."/>
            <person name="Tomlin J."/>
            <person name="Gibbs M."/>
            <person name="Breuker C.J."/>
        </authorList>
    </citation>
    <scope>NUCLEOTIDE SEQUENCE</scope>
    <source>
        <tissue evidence="1">Ovary</tissue>
    </source>
</reference>
<protein>
    <submittedName>
        <fullName evidence="1">Uncharacterized protein</fullName>
    </submittedName>
</protein>
<accession>S4P8Q0</accession>
<name>S4P8Q0_9NEOP</name>